<gene>
    <name evidence="2" type="ORF">I6H06_16890</name>
</gene>
<name>A0AAP9Y4S4_BURGL</name>
<reference evidence="2 3" key="1">
    <citation type="submission" date="2020-12" db="EMBL/GenBank/DDBJ databases">
        <title>FDA dAtabase for Regulatory Grade micrObial Sequences (FDA-ARGOS): Supporting development and validation of Infectious Disease Dx tests.</title>
        <authorList>
            <person name="Minogue T."/>
            <person name="Wolcott M."/>
            <person name="Wasieloski L."/>
            <person name="Aguilar W."/>
            <person name="Moore D."/>
            <person name="Jaissle J."/>
            <person name="Tallon L."/>
            <person name="Sadzewicz L."/>
            <person name="Zhao X."/>
            <person name="Boylan J."/>
            <person name="Ott S."/>
            <person name="Bowen H."/>
            <person name="Vavikolanu K."/>
            <person name="Mehta A."/>
            <person name="Aluvathingal J."/>
            <person name="Nadendla S."/>
            <person name="Yan Y."/>
            <person name="Sichtig H."/>
        </authorList>
    </citation>
    <scope>NUCLEOTIDE SEQUENCE [LARGE SCALE GENOMIC DNA]</scope>
    <source>
        <strain evidence="2 3">FDAARGOS_949</strain>
    </source>
</reference>
<dbReference type="GeneID" id="45697616"/>
<keyword evidence="1" id="KW-1133">Transmembrane helix</keyword>
<accession>A0AAP9Y4S4</accession>
<evidence type="ECO:0000256" key="1">
    <source>
        <dbReference type="SAM" id="Phobius"/>
    </source>
</evidence>
<evidence type="ECO:0000313" key="3">
    <source>
        <dbReference type="Proteomes" id="UP000594892"/>
    </source>
</evidence>
<evidence type="ECO:0000313" key="2">
    <source>
        <dbReference type="EMBL" id="QPQ93869.1"/>
    </source>
</evidence>
<organism evidence="2 3">
    <name type="scientific">Burkholderia glumae</name>
    <name type="common">Pseudomonas glumae</name>
    <dbReference type="NCBI Taxonomy" id="337"/>
    <lineage>
        <taxon>Bacteria</taxon>
        <taxon>Pseudomonadati</taxon>
        <taxon>Pseudomonadota</taxon>
        <taxon>Betaproteobacteria</taxon>
        <taxon>Burkholderiales</taxon>
        <taxon>Burkholderiaceae</taxon>
        <taxon>Burkholderia</taxon>
    </lineage>
</organism>
<dbReference type="Proteomes" id="UP000594892">
    <property type="component" value="Chromosome 2"/>
</dbReference>
<protein>
    <submittedName>
        <fullName evidence="2">Holin</fullName>
    </submittedName>
</protein>
<keyword evidence="1" id="KW-0812">Transmembrane</keyword>
<proteinExistence type="predicted"/>
<feature type="transmembrane region" description="Helical" evidence="1">
    <location>
        <begin position="16"/>
        <end position="37"/>
    </location>
</feature>
<keyword evidence="1" id="KW-0472">Membrane</keyword>
<dbReference type="RefSeq" id="WP_012735255.1">
    <property type="nucleotide sequence ID" value="NZ_CP033641.1"/>
</dbReference>
<sequence length="85" mass="9376">MSLWFVGDGLGWKQRAVSFAAGVVTAYYIGPLVVWFAHATEDSQKMGVGFAVGLFGLAIAKELFKEINNADLIGAFKRRFFGREE</sequence>
<dbReference type="AlphaFoldDB" id="A0AAP9Y4S4"/>
<dbReference type="EMBL" id="CP065601">
    <property type="protein sequence ID" value="QPQ93869.1"/>
    <property type="molecule type" value="Genomic_DNA"/>
</dbReference>